<dbReference type="EMBL" id="QUAH01000003">
    <property type="protein sequence ID" value="RFT16458.1"/>
    <property type="molecule type" value="Genomic_DNA"/>
</dbReference>
<dbReference type="AlphaFoldDB" id="A0A3E2BP13"/>
<feature type="transmembrane region" description="Helical" evidence="1">
    <location>
        <begin position="6"/>
        <end position="27"/>
    </location>
</feature>
<protein>
    <submittedName>
        <fullName evidence="2">Uncharacterized protein</fullName>
    </submittedName>
</protein>
<name>A0A3E2BP13_9BACT</name>
<keyword evidence="1" id="KW-0812">Transmembrane</keyword>
<gene>
    <name evidence="2" type="ORF">OP8BY_1636</name>
</gene>
<evidence type="ECO:0000313" key="3">
    <source>
        <dbReference type="Proteomes" id="UP000257323"/>
    </source>
</evidence>
<proteinExistence type="predicted"/>
<reference evidence="2 3" key="1">
    <citation type="submission" date="2018-08" db="EMBL/GenBank/DDBJ databases">
        <title>Genome analysis of the thermophilic bacterium of the candidate phylum Aminicenantes from deep subsurface aquifer revealed its physiology and ecological role.</title>
        <authorList>
            <person name="Kadnikov V.V."/>
            <person name="Mardanov A.V."/>
            <person name="Beletsky A.V."/>
            <person name="Karnachuk O.V."/>
            <person name="Ravin N.V."/>
        </authorList>
    </citation>
    <scope>NUCLEOTIDE SEQUENCE [LARGE SCALE GENOMIC DNA]</scope>
    <source>
        <strain evidence="2">BY38</strain>
    </source>
</reference>
<organism evidence="2 3">
    <name type="scientific">Candidatus Saccharicenans subterraneus</name>
    <dbReference type="NCBI Taxonomy" id="2508984"/>
    <lineage>
        <taxon>Bacteria</taxon>
        <taxon>Candidatus Aminicenantota</taxon>
        <taxon>Candidatus Aminicenantia</taxon>
        <taxon>Candidatus Aminicenantales</taxon>
        <taxon>Candidatus Saccharicenantaceae</taxon>
        <taxon>Candidatus Saccharicenans</taxon>
    </lineage>
</organism>
<keyword evidence="1" id="KW-0472">Membrane</keyword>
<keyword evidence="1" id="KW-1133">Transmembrane helix</keyword>
<accession>A0A3E2BP13</accession>
<dbReference type="Proteomes" id="UP000257323">
    <property type="component" value="Unassembled WGS sequence"/>
</dbReference>
<sequence length="203" mass="23095">MISTSLAINIVTALLAINVIWLIYILFRGHTESLVRTIVFIVLLGIILGYLQTTRLTVLSFKAIKNDLFPPNIPEYYYTVSESDTIYSHRTIYTFISGDQLDRNSTVPAPPELKLVMDPNGRTFTIEDPESLNLVLDQLKLPRVSHGAKELVTITGNQTDVGIYRWDDYPLGTLIVERALFQQKNTLQSYNAISRIIVDSRRY</sequence>
<evidence type="ECO:0000256" key="1">
    <source>
        <dbReference type="SAM" id="Phobius"/>
    </source>
</evidence>
<evidence type="ECO:0000313" key="2">
    <source>
        <dbReference type="EMBL" id="RFT16458.1"/>
    </source>
</evidence>
<comment type="caution">
    <text evidence="2">The sequence shown here is derived from an EMBL/GenBank/DDBJ whole genome shotgun (WGS) entry which is preliminary data.</text>
</comment>
<feature type="transmembrane region" description="Helical" evidence="1">
    <location>
        <begin position="34"/>
        <end position="51"/>
    </location>
</feature>